<dbReference type="PANTHER" id="PTHR12526">
    <property type="entry name" value="GLYCOSYLTRANSFERASE"/>
    <property type="match status" value="1"/>
</dbReference>
<feature type="domain" description="Glycosyltransferase subfamily 4-like N-terminal" evidence="3">
    <location>
        <begin position="15"/>
        <end position="183"/>
    </location>
</feature>
<dbReference type="Pfam" id="PF13579">
    <property type="entry name" value="Glyco_trans_4_4"/>
    <property type="match status" value="1"/>
</dbReference>
<evidence type="ECO:0000313" key="5">
    <source>
        <dbReference type="Proteomes" id="UP000606921"/>
    </source>
</evidence>
<dbReference type="InterPro" id="IPR001296">
    <property type="entry name" value="Glyco_trans_1"/>
</dbReference>
<dbReference type="Pfam" id="PF00534">
    <property type="entry name" value="Glycos_transf_1"/>
    <property type="match status" value="1"/>
</dbReference>
<dbReference type="SUPFAM" id="SSF53756">
    <property type="entry name" value="UDP-Glycosyltransferase/glycogen phosphorylase"/>
    <property type="match status" value="1"/>
</dbReference>
<feature type="compositionally biased region" description="Low complexity" evidence="1">
    <location>
        <begin position="395"/>
        <end position="409"/>
    </location>
</feature>
<feature type="compositionally biased region" description="Basic and acidic residues" evidence="1">
    <location>
        <begin position="384"/>
        <end position="393"/>
    </location>
</feature>
<dbReference type="InterPro" id="IPR028098">
    <property type="entry name" value="Glyco_trans_4-like_N"/>
</dbReference>
<evidence type="ECO:0000256" key="1">
    <source>
        <dbReference type="SAM" id="MobiDB-lite"/>
    </source>
</evidence>
<feature type="domain" description="Glycosyl transferase family 1" evidence="2">
    <location>
        <begin position="199"/>
        <end position="362"/>
    </location>
</feature>
<accession>A0ABM8PRG4</accession>
<gene>
    <name evidence="4" type="ORF">REJC140_03827</name>
</gene>
<comment type="caution">
    <text evidence="4">The sequence shown here is derived from an EMBL/GenBank/DDBJ whole genome shotgun (WGS) entry which is preliminary data.</text>
</comment>
<dbReference type="Gene3D" id="3.40.50.2000">
    <property type="entry name" value="Glycogen Phosphorylase B"/>
    <property type="match status" value="2"/>
</dbReference>
<reference evidence="4 5" key="1">
    <citation type="submission" date="2020-11" db="EMBL/GenBank/DDBJ databases">
        <authorList>
            <person name="Lassalle F."/>
        </authorList>
    </citation>
    <scope>NUCLEOTIDE SEQUENCE [LARGE SCALE GENOMIC DNA]</scope>
    <source>
        <strain evidence="4 5">JC140</strain>
    </source>
</reference>
<sequence>MKIVHVIASIDPKFGGPQAVVQRIAAAQAALGHDVHIVSYCNTDVAKQVLTLGGNIPAFDGINWHIIPEARMLERLLCLRGLKRLHMVLENASFLHLHGVWDPFLLWAASMGRQRKVPYCICTSGMLDVWSMEQKRLKKRLAFLLGYRRMLDSAAFLHALNADEVELMKPLKLAAPAAIIPNGIFPQEFGEMPPKGSFQQKIGLASHRRYILFLSRLHFKKGLDILAGAFAVLAPVLLDVDLVVAGPPDGAEDEFAQLIREAGLEQRVHMVGPLYGQDKLAALNDAHCFCLPSRQEGFSIAITEALACAIPVVITESCHFPEVSAQKAGLVVPAQPREVAFALKTVLEDTAMARAMGQNGRQLVMENYVWPAIANATLRNYSKYTDRGHDHKPQAPSSTTSETAAGSAV</sequence>
<protein>
    <submittedName>
        <fullName evidence="4">Glycosyl transferase</fullName>
    </submittedName>
</protein>
<dbReference type="CDD" id="cd03821">
    <property type="entry name" value="GT4_Bme6-like"/>
    <property type="match status" value="1"/>
</dbReference>
<feature type="region of interest" description="Disordered" evidence="1">
    <location>
        <begin position="384"/>
        <end position="409"/>
    </location>
</feature>
<keyword evidence="4" id="KW-0808">Transferase</keyword>
<dbReference type="GO" id="GO:0016740">
    <property type="term" value="F:transferase activity"/>
    <property type="evidence" value="ECO:0007669"/>
    <property type="project" value="UniProtKB-KW"/>
</dbReference>
<dbReference type="Proteomes" id="UP000606921">
    <property type="component" value="Unassembled WGS sequence"/>
</dbReference>
<evidence type="ECO:0000313" key="4">
    <source>
        <dbReference type="EMBL" id="CAD7044499.1"/>
    </source>
</evidence>
<name>A0ABM8PRG4_9HYPH</name>
<keyword evidence="5" id="KW-1185">Reference proteome</keyword>
<organism evidence="4 5">
    <name type="scientific">Pseudorhizobium endolithicum</name>
    <dbReference type="NCBI Taxonomy" id="1191678"/>
    <lineage>
        <taxon>Bacteria</taxon>
        <taxon>Pseudomonadati</taxon>
        <taxon>Pseudomonadota</taxon>
        <taxon>Alphaproteobacteria</taxon>
        <taxon>Hyphomicrobiales</taxon>
        <taxon>Rhizobiaceae</taxon>
        <taxon>Rhizobium/Agrobacterium group</taxon>
        <taxon>Pseudorhizobium</taxon>
    </lineage>
</organism>
<proteinExistence type="predicted"/>
<evidence type="ECO:0000259" key="3">
    <source>
        <dbReference type="Pfam" id="PF13579"/>
    </source>
</evidence>
<dbReference type="EMBL" id="CABFWF030000013">
    <property type="protein sequence ID" value="CAD7044499.1"/>
    <property type="molecule type" value="Genomic_DNA"/>
</dbReference>
<evidence type="ECO:0000259" key="2">
    <source>
        <dbReference type="Pfam" id="PF00534"/>
    </source>
</evidence>
<dbReference type="RefSeq" id="WP_142593204.1">
    <property type="nucleotide sequence ID" value="NZ_CABFWF030000013.1"/>
</dbReference>